<evidence type="ECO:0000256" key="5">
    <source>
        <dbReference type="ARBA" id="ARBA00022490"/>
    </source>
</evidence>
<dbReference type="GO" id="GO:0005829">
    <property type="term" value="C:cytosol"/>
    <property type="evidence" value="ECO:0007669"/>
    <property type="project" value="TreeGrafter"/>
</dbReference>
<evidence type="ECO:0000313" key="16">
    <source>
        <dbReference type="Proteomes" id="UP000534783"/>
    </source>
</evidence>
<dbReference type="PANTHER" id="PTHR33202:SF2">
    <property type="entry name" value="FERRIC UPTAKE REGULATION PROTEIN"/>
    <property type="match status" value="1"/>
</dbReference>
<feature type="binding site" evidence="13">
    <location>
        <position position="96"/>
    </location>
    <ligand>
        <name>Zn(2+)</name>
        <dbReference type="ChEBI" id="CHEBI:29105"/>
    </ligand>
</feature>
<feature type="binding site" evidence="14">
    <location>
        <position position="90"/>
    </location>
    <ligand>
        <name>Fe cation</name>
        <dbReference type="ChEBI" id="CHEBI:24875"/>
    </ligand>
</feature>
<evidence type="ECO:0000256" key="6">
    <source>
        <dbReference type="ARBA" id="ARBA00022491"/>
    </source>
</evidence>
<keyword evidence="5" id="KW-0963">Cytoplasm</keyword>
<evidence type="ECO:0000313" key="15">
    <source>
        <dbReference type="EMBL" id="NKE72689.1"/>
    </source>
</evidence>
<evidence type="ECO:0000256" key="2">
    <source>
        <dbReference type="ARBA" id="ARBA00007957"/>
    </source>
</evidence>
<dbReference type="Gene3D" id="3.30.1490.190">
    <property type="match status" value="1"/>
</dbReference>
<dbReference type="PANTHER" id="PTHR33202">
    <property type="entry name" value="ZINC UPTAKE REGULATION PROTEIN"/>
    <property type="match status" value="1"/>
</dbReference>
<dbReference type="Gene3D" id="1.10.10.10">
    <property type="entry name" value="Winged helix-like DNA-binding domain superfamily/Winged helix DNA-binding domain"/>
    <property type="match status" value="1"/>
</dbReference>
<dbReference type="EMBL" id="VTOW01000004">
    <property type="protein sequence ID" value="NKE72689.1"/>
    <property type="molecule type" value="Genomic_DNA"/>
</dbReference>
<dbReference type="Proteomes" id="UP000534783">
    <property type="component" value="Unassembled WGS sequence"/>
</dbReference>
<feature type="binding site" evidence="13">
    <location>
        <position position="99"/>
    </location>
    <ligand>
        <name>Zn(2+)</name>
        <dbReference type="ChEBI" id="CHEBI:29105"/>
    </ligand>
</feature>
<dbReference type="GO" id="GO:0000976">
    <property type="term" value="F:transcription cis-regulatory region binding"/>
    <property type="evidence" value="ECO:0007669"/>
    <property type="project" value="TreeGrafter"/>
</dbReference>
<dbReference type="FunFam" id="3.30.1490.190:FF:000001">
    <property type="entry name" value="Ferric uptake regulation protein"/>
    <property type="match status" value="1"/>
</dbReference>
<keyword evidence="7 13" id="KW-0479">Metal-binding</keyword>
<dbReference type="GO" id="GO:0045892">
    <property type="term" value="P:negative regulation of DNA-templated transcription"/>
    <property type="evidence" value="ECO:0007669"/>
    <property type="project" value="TreeGrafter"/>
</dbReference>
<dbReference type="InterPro" id="IPR043135">
    <property type="entry name" value="Fur_C"/>
</dbReference>
<accession>A0A7X6DST4</accession>
<keyword evidence="8 13" id="KW-0862">Zinc</keyword>
<gene>
    <name evidence="15" type="ORF">MNODULE_18215</name>
</gene>
<evidence type="ECO:0000256" key="13">
    <source>
        <dbReference type="PIRSR" id="PIRSR602481-1"/>
    </source>
</evidence>
<keyword evidence="9 14" id="KW-0408">Iron</keyword>
<keyword evidence="16" id="KW-1185">Reference proteome</keyword>
<feature type="binding site" evidence="13">
    <location>
        <position position="139"/>
    </location>
    <ligand>
        <name>Zn(2+)</name>
        <dbReference type="ChEBI" id="CHEBI:29105"/>
    </ligand>
</feature>
<keyword evidence="6" id="KW-0678">Repressor</keyword>
<evidence type="ECO:0000256" key="14">
    <source>
        <dbReference type="PIRSR" id="PIRSR602481-2"/>
    </source>
</evidence>
<comment type="cofactor">
    <cofactor evidence="14">
        <name>Mn(2+)</name>
        <dbReference type="ChEBI" id="CHEBI:29035"/>
    </cofactor>
    <cofactor evidence="14">
        <name>Fe(2+)</name>
        <dbReference type="ChEBI" id="CHEBI:29033"/>
    </cofactor>
    <text evidence="14">Binds 1 Mn(2+) or Fe(2+) ion per subunit.</text>
</comment>
<proteinExistence type="inferred from homology"/>
<organism evidence="15 16">
    <name type="scientific">Candidatus Manganitrophus noduliformans</name>
    <dbReference type="NCBI Taxonomy" id="2606439"/>
    <lineage>
        <taxon>Bacteria</taxon>
        <taxon>Pseudomonadati</taxon>
        <taxon>Nitrospirota</taxon>
        <taxon>Nitrospiria</taxon>
        <taxon>Candidatus Troglogloeales</taxon>
        <taxon>Candidatus Manganitrophaceae</taxon>
        <taxon>Candidatus Manganitrophus</taxon>
    </lineage>
</organism>
<evidence type="ECO:0000256" key="10">
    <source>
        <dbReference type="ARBA" id="ARBA00023015"/>
    </source>
</evidence>
<protein>
    <recommendedName>
        <fullName evidence="4">Ferric uptake regulation protein</fullName>
    </recommendedName>
</protein>
<comment type="subunit">
    <text evidence="3">Homodimer.</text>
</comment>
<feature type="binding site" evidence="13">
    <location>
        <position position="136"/>
    </location>
    <ligand>
        <name>Zn(2+)</name>
        <dbReference type="ChEBI" id="CHEBI:29105"/>
    </ligand>
</feature>
<comment type="subcellular location">
    <subcellularLocation>
        <location evidence="1">Cytoplasm</location>
    </subcellularLocation>
</comment>
<evidence type="ECO:0000256" key="3">
    <source>
        <dbReference type="ARBA" id="ARBA00011738"/>
    </source>
</evidence>
<evidence type="ECO:0000256" key="8">
    <source>
        <dbReference type="ARBA" id="ARBA00022833"/>
    </source>
</evidence>
<feature type="binding site" evidence="14">
    <location>
        <position position="111"/>
    </location>
    <ligand>
        <name>Fe cation</name>
        <dbReference type="ChEBI" id="CHEBI:24875"/>
    </ligand>
</feature>
<dbReference type="SUPFAM" id="SSF46785">
    <property type="entry name" value="Winged helix' DNA-binding domain"/>
    <property type="match status" value="1"/>
</dbReference>
<dbReference type="InterPro" id="IPR036390">
    <property type="entry name" value="WH_DNA-bd_sf"/>
</dbReference>
<evidence type="ECO:0000256" key="9">
    <source>
        <dbReference type="ARBA" id="ARBA00023004"/>
    </source>
</evidence>
<comment type="similarity">
    <text evidence="2">Belongs to the Fur family.</text>
</comment>
<comment type="caution">
    <text evidence="15">The sequence shown here is derived from an EMBL/GenBank/DDBJ whole genome shotgun (WGS) entry which is preliminary data.</text>
</comment>
<dbReference type="GO" id="GO:0008270">
    <property type="term" value="F:zinc ion binding"/>
    <property type="evidence" value="ECO:0007669"/>
    <property type="project" value="TreeGrafter"/>
</dbReference>
<dbReference type="GO" id="GO:1900705">
    <property type="term" value="P:negative regulation of siderophore biosynthetic process"/>
    <property type="evidence" value="ECO:0007669"/>
    <property type="project" value="TreeGrafter"/>
</dbReference>
<evidence type="ECO:0000256" key="11">
    <source>
        <dbReference type="ARBA" id="ARBA00023125"/>
    </source>
</evidence>
<evidence type="ECO:0000256" key="7">
    <source>
        <dbReference type="ARBA" id="ARBA00022723"/>
    </source>
</evidence>
<dbReference type="InterPro" id="IPR036388">
    <property type="entry name" value="WH-like_DNA-bd_sf"/>
</dbReference>
<keyword evidence="12" id="KW-0804">Transcription</keyword>
<name>A0A7X6DST4_9BACT</name>
<dbReference type="AlphaFoldDB" id="A0A7X6DST4"/>
<evidence type="ECO:0000256" key="1">
    <source>
        <dbReference type="ARBA" id="ARBA00004496"/>
    </source>
</evidence>
<dbReference type="Pfam" id="PF01475">
    <property type="entry name" value="FUR"/>
    <property type="match status" value="1"/>
</dbReference>
<dbReference type="CDD" id="cd07153">
    <property type="entry name" value="Fur_like"/>
    <property type="match status" value="1"/>
</dbReference>
<evidence type="ECO:0000256" key="4">
    <source>
        <dbReference type="ARBA" id="ARBA00020910"/>
    </source>
</evidence>
<dbReference type="RefSeq" id="WP_168062633.1">
    <property type="nucleotide sequence ID" value="NZ_VTOW01000004.1"/>
</dbReference>
<feature type="binding site" evidence="14">
    <location>
        <position position="92"/>
    </location>
    <ligand>
        <name>Fe cation</name>
        <dbReference type="ChEBI" id="CHEBI:24875"/>
    </ligand>
</feature>
<keyword evidence="11" id="KW-0238">DNA-binding</keyword>
<sequence length="162" mass="18884">MKEEALLQEHIAKHHLKVTKERSAILRAFIEAERHVTAEELYRMMREKHASIGLATIYRTLNLFCECGLAEQRQFGDGHARYELTYNVNHHDHLVCTQCKKIIEFENMDIEKLQEKVAKAHRFTIYSHKLELYGLCSDCAKSNSSLRKGKDELHAVRSSRSE</sequence>
<feature type="binding site" evidence="14">
    <location>
        <position position="128"/>
    </location>
    <ligand>
        <name>Fe cation</name>
        <dbReference type="ChEBI" id="CHEBI:24875"/>
    </ligand>
</feature>
<dbReference type="InterPro" id="IPR002481">
    <property type="entry name" value="FUR"/>
</dbReference>
<evidence type="ECO:0000256" key="12">
    <source>
        <dbReference type="ARBA" id="ARBA00023163"/>
    </source>
</evidence>
<reference evidence="15 16" key="1">
    <citation type="journal article" date="2020" name="Nature">
        <title>Bacterial chemolithoautotrophy via manganese oxidation.</title>
        <authorList>
            <person name="Yu H."/>
            <person name="Leadbetter J.R."/>
        </authorList>
    </citation>
    <scope>NUCLEOTIDE SEQUENCE [LARGE SCALE GENOMIC DNA]</scope>
    <source>
        <strain evidence="15 16">Mn-1</strain>
    </source>
</reference>
<keyword evidence="10" id="KW-0805">Transcription regulation</keyword>
<comment type="cofactor">
    <cofactor evidence="13">
        <name>Zn(2+)</name>
        <dbReference type="ChEBI" id="CHEBI:29105"/>
    </cofactor>
    <text evidence="13">Binds 1 zinc ion per subunit.</text>
</comment>
<dbReference type="GO" id="GO:0003700">
    <property type="term" value="F:DNA-binding transcription factor activity"/>
    <property type="evidence" value="ECO:0007669"/>
    <property type="project" value="InterPro"/>
</dbReference>